<proteinExistence type="predicted"/>
<reference evidence="2" key="1">
    <citation type="submission" date="2024-03" db="EMBL/GenBank/DDBJ databases">
        <title>Deinococcus weizhi sp. nov., isolated from human skin.</title>
        <authorList>
            <person name="Wei Z."/>
            <person name="Tian F."/>
            <person name="Yang C."/>
            <person name="Xin L.T."/>
            <person name="Wen Z.J."/>
            <person name="Lan K.C."/>
            <person name="Yu L."/>
            <person name="Zhe W."/>
            <person name="Dan F.D."/>
            <person name="Jun W."/>
            <person name="Rui Z."/>
            <person name="Yong X.J."/>
            <person name="Ting Y."/>
            <person name="Wei X."/>
            <person name="Xu Z.G."/>
            <person name="Xin Z."/>
            <person name="Dong F.G."/>
            <person name="Ni X.M."/>
            <person name="Zheng M.G."/>
            <person name="Chun Y."/>
            <person name="Qian W.X."/>
        </authorList>
    </citation>
    <scope>NUCLEOTIDE SEQUENCE</scope>
    <source>
        <strain evidence="2">VB142</strain>
    </source>
</reference>
<gene>
    <name evidence="2" type="ORF">WDJ50_09750</name>
</gene>
<dbReference type="RefSeq" id="WP_339094599.1">
    <property type="nucleotide sequence ID" value="NZ_CP149782.1"/>
</dbReference>
<feature type="chain" id="PRO_5043391651" evidence="1">
    <location>
        <begin position="23"/>
        <end position="1610"/>
    </location>
</feature>
<feature type="signal peptide" evidence="1">
    <location>
        <begin position="1"/>
        <end position="22"/>
    </location>
</feature>
<sequence length="1610" mass="170997">MKPKAKRTVSNLSALLMAGALAGTTGRAQEISTSLPLTSVGDELMWAVGDQTLNLTVPVTGSVKLELYSPRVDPQDYRSDTYFGDETYAKDQGGTESAEPVATTFTLIDAEGKEVLSRTFTPGQHEWETFSDQELPAGTYRLRAQTAGNGKNTFALRLTGVSAVISAEQLSVNVRSSDWVPALGVSTDGSGYSLRMYDGDGPGELEARLRDAEGNVSPLSVSGDLAWSDLALPEKPGQYVVELRQPQSAQQYSNTVSFGLQHDGSSSPITVARVDQTGQLRLSAELLLPTGAVPTQVTASVDGQAVQVSGTHQQTVAAGTHAVQAQPVTGATVQTDRSEVTVAKGETAEVRVSVRPQVNLELRAERPQVCVGEDVVLVAGASTAYPGELPLDLQLDTPGLTLDGAARQEGQLSAAQPAELRVTGKATQAGPLKVTARLAPWGLEQQVEVQVLPAATQLRLSRAPLADAQIGDEVVVRLSVTNAADQAMPFTLTDQPADGLKALEATRFEGTLEPGETRELSYRAEVLAAGVSEWQAQLDSPACPAPQQVGTRLNVTAPVQEAPQGEAPAVVRESTISLPFDVPRETEQVIIGQALPAGATFVPGSTRLDGQPVADPVRGTSGKFYWVLPAPTGNGTERGAAIRGVLSYDLTHTDSLGAVPAASLQVQLSGNRTETLQGQFDDKDLLSATALQATTVQEENEGAIKLPASGTVFRIRDRISVTVEAPQGVIPPLTVNGVAVSDDTIGTNTQDGVRNVQRLTYVGVPIKAGANVLRFLDQEITVYLVGATEKVELKPLALTADGSSPLRVQVRALDAAGKLTSQPTVTVRTNLEPRLPDADPSEAGYQVKLTDGQGVLELQPQASPVTLTVDVVRGESLQAYKYEVVPDRSRVGVGVVSATVGLDGSFQAKEDLSWQARGSFEGPVGSGKLYVSADKDGLPTDRNTLVRHPVYGDASVESVPLQGIDPVAFSYDHPNFRVAYRRSSLPIDVLPVGEELTALTAYSKTNPQVSAFVALVPEDRVVNRPLTPEGTRILHLPDTGITLGSETLELVTVERDSGKELLREKLVRNVDYVLDPRSGVVTFNRAIDRLDAQLNERLVYASYRLDNPLGKRRAVYGAQVKTVGKNYMAGIAAVQIDGQTTFGAKATYEQGNFRANALLAYSGGVQASAEVSTVLATNHDLNFRVRYQQESYAGLAPFTPGLVVSGKYTGRLSQRLNVVADAEYRDLPTPRQSDVENAGHTRGGNVTARAVYQLRPFTVGAGVSYAFGDQHGLGLVGSVGYQQGPVSVDVVHTQPVSGNLRPSTDITSRFKVRENLTLGFTDKVTWGVGQAAALTLDTKAGNVNYAVGYELPTASGAGNRARFGATTTLPLNRNTALNLRGNTLYDVGKKALEVGTGADINYKSDRISATAGTDVSYGSEKGFGVVLRAGVTGSVSDELTLNAGGMAELGQGRKGQRLEMGYAYRGRQFSSLGYGRYVNGSLAGGQPELSFGVSAEYRQPTWAVRGGVESRTKLDDRDSFTLQGSLGVTSYLSDRFAVGAWGRALTQPASQTTMYGYGVEGSVRALPGTWLTAGYNFKGFDGLENPATYTRQGAYVRLDLTLDEAVGQRK</sequence>
<organism evidence="2">
    <name type="scientific">Deinococcus sp. VB142</name>
    <dbReference type="NCBI Taxonomy" id="3112952"/>
    <lineage>
        <taxon>Bacteria</taxon>
        <taxon>Thermotogati</taxon>
        <taxon>Deinococcota</taxon>
        <taxon>Deinococci</taxon>
        <taxon>Deinococcales</taxon>
        <taxon>Deinococcaceae</taxon>
        <taxon>Deinococcus</taxon>
    </lineage>
</organism>
<accession>A0AAU6Q041</accession>
<evidence type="ECO:0000256" key="1">
    <source>
        <dbReference type="SAM" id="SignalP"/>
    </source>
</evidence>
<evidence type="ECO:0000313" key="2">
    <source>
        <dbReference type="EMBL" id="WYF43700.1"/>
    </source>
</evidence>
<keyword evidence="1" id="KW-0732">Signal</keyword>
<name>A0AAU6Q041_9DEIO</name>
<dbReference type="EMBL" id="CP149782">
    <property type="protein sequence ID" value="WYF43700.1"/>
    <property type="molecule type" value="Genomic_DNA"/>
</dbReference>
<protein>
    <submittedName>
        <fullName evidence="2">DUF11 domain-containing protein</fullName>
    </submittedName>
</protein>